<dbReference type="Gene3D" id="2.160.20.10">
    <property type="entry name" value="Single-stranded right-handed beta-helix, Pectin lyase-like"/>
    <property type="match status" value="1"/>
</dbReference>
<dbReference type="InterPro" id="IPR011050">
    <property type="entry name" value="Pectin_lyase_fold/virulence"/>
</dbReference>
<dbReference type="Proteomes" id="UP001235133">
    <property type="component" value="Unassembled WGS sequence"/>
</dbReference>
<evidence type="ECO:0008006" key="4">
    <source>
        <dbReference type="Google" id="ProtNLM"/>
    </source>
</evidence>
<reference evidence="2 3" key="1">
    <citation type="submission" date="2023-08" db="EMBL/GenBank/DDBJ databases">
        <title>Microbacterium psychrotolerans sp. nov., a psychrotolerant bacterium isolated from soil in Heilongjiang Province, China.</title>
        <authorList>
            <person name="An P."/>
            <person name="Zhao D."/>
            <person name="Xiang H."/>
        </authorList>
    </citation>
    <scope>NUCLEOTIDE SEQUENCE [LARGE SCALE GENOMIC DNA]</scope>
    <source>
        <strain evidence="2 3">QXD-8</strain>
    </source>
</reference>
<gene>
    <name evidence="2" type="ORF">Q9R08_01045</name>
</gene>
<dbReference type="InterPro" id="IPR006626">
    <property type="entry name" value="PbH1"/>
</dbReference>
<evidence type="ECO:0000313" key="3">
    <source>
        <dbReference type="Proteomes" id="UP001235133"/>
    </source>
</evidence>
<dbReference type="SMART" id="SM00710">
    <property type="entry name" value="PbH1"/>
    <property type="match status" value="5"/>
</dbReference>
<dbReference type="EMBL" id="JAVFWO010000001">
    <property type="protein sequence ID" value="MDQ7876553.1"/>
    <property type="molecule type" value="Genomic_DNA"/>
</dbReference>
<sequence length="1043" mass="108907">MDNRSGSNCSDEGSGTDPASPWCSFTPAGPLTLGAGDRLLLAKGAAWSQQLVVGLQGSAEHPATVGTYGSGAAPRILGNATGRGVWLTNPDHAVVTGLDIGEKNDAGTGVLDYGMLVEYSSLGHEDFTLDDLSVHDNRVSGIHVHSILAVTVDQTVLDGLTFSGIHTTHNAHGITVVQDADVIGITATPGQAGEKVFRNVLVDGIHQVDDDGNQPDPAEVPVQIGVGCPDSLALINSTNVVVRDSILDGSAGCRTTYGTAAIFLGRLQNVLIANNMIVNTPNTQNADMVAIDHEAFTSDVTIAGNYFGDNYGGAVEYLAIHGAEDFSVDNLLTSNVFVRNGMSNNIPYPGDGAIAQIGGGHIVQGAVNDNLAYEPNGLLNAHLGGSTAGFTTSNNVLTSAADDIFQSAAQYEDDDSRWGYQRAAGTLWSALPYDSSTSSYGAVGVSIDRFTVTPSATSAAGIAWTAPSSGVISLRAFPVAHAMDATVTVTVNGRIVAEGQAGTSGLNLNADDVSVRDGDVVRFAVAAGGGTVSLAPAIAYTSQSASTDVVGQWTFSVAGDTGGWKSNVPAGARRGVLALTATGGTTTIESASKLSLSAAASTSLRLTYQNGTSATEGRVYFATNNGGAFSEKDSVAFSINPRSDTGKAEGYQSVIIPLSGNKGWKNKIQQLRIVFTDATGPILIDSIELAKPVHQGWEFDSAAGWTENPNAACASAGTPSAKPVVDLDNTAGTFNQYADINWLNTRLQTFKVRSSKLAQIDVWAFKEGDPQGCLYVRVVKITDGATHKGTTLFTGSVSPAQVSTAGGFVSIYPGLRGLDTSATYALQILNPYVIPGGGTYGVGYSDDPAKPAAGFGEYYSVDNGGVWHGPEASRSLKFKTYSARVIAAQDTAAGFTPVAVADGVAGSVGGWEPALRSPKKLKIPAESTRYIHIRMNNPDNRQVAYLLFTTAADPEYDRPGDGWPVPEETGGKGVVFALEPGAEYHDYTLDMSKVAGWKGTITQLMIEPGFRWSYRTNGDLSATWNGKIDYVRLDSGTVDASRR</sequence>
<dbReference type="InterPro" id="IPR012334">
    <property type="entry name" value="Pectin_lyas_fold"/>
</dbReference>
<evidence type="ECO:0000256" key="1">
    <source>
        <dbReference type="SAM" id="MobiDB-lite"/>
    </source>
</evidence>
<comment type="caution">
    <text evidence="2">The sequence shown here is derived from an EMBL/GenBank/DDBJ whole genome shotgun (WGS) entry which is preliminary data.</text>
</comment>
<protein>
    <recommendedName>
        <fullName evidence="4">Right handed beta helix domain-containing protein</fullName>
    </recommendedName>
</protein>
<name>A0ABU0YW40_9MICO</name>
<feature type="compositionally biased region" description="Polar residues" evidence="1">
    <location>
        <begin position="1"/>
        <end position="13"/>
    </location>
</feature>
<feature type="region of interest" description="Disordered" evidence="1">
    <location>
        <begin position="1"/>
        <end position="21"/>
    </location>
</feature>
<evidence type="ECO:0000313" key="2">
    <source>
        <dbReference type="EMBL" id="MDQ7876553.1"/>
    </source>
</evidence>
<dbReference type="SUPFAM" id="SSF51126">
    <property type="entry name" value="Pectin lyase-like"/>
    <property type="match status" value="1"/>
</dbReference>
<organism evidence="2 3">
    <name type="scientific">Microbacterium psychrotolerans</name>
    <dbReference type="NCBI Taxonomy" id="3068321"/>
    <lineage>
        <taxon>Bacteria</taxon>
        <taxon>Bacillati</taxon>
        <taxon>Actinomycetota</taxon>
        <taxon>Actinomycetes</taxon>
        <taxon>Micrococcales</taxon>
        <taxon>Microbacteriaceae</taxon>
        <taxon>Microbacterium</taxon>
    </lineage>
</organism>
<proteinExistence type="predicted"/>
<dbReference type="RefSeq" id="WP_308865954.1">
    <property type="nucleotide sequence ID" value="NZ_JAVFWO010000001.1"/>
</dbReference>
<accession>A0ABU0YW40</accession>
<keyword evidence="3" id="KW-1185">Reference proteome</keyword>